<keyword evidence="5" id="KW-1185">Reference proteome</keyword>
<dbReference type="Proteomes" id="UP000001868">
    <property type="component" value="Chromosome"/>
</dbReference>
<accession>B4RFE3</accession>
<feature type="transmembrane region" description="Helical" evidence="2">
    <location>
        <begin position="150"/>
        <end position="169"/>
    </location>
</feature>
<evidence type="ECO:0000256" key="1">
    <source>
        <dbReference type="SAM" id="MobiDB-lite"/>
    </source>
</evidence>
<sequence length="180" mass="19010">MSKYKPLSQRLSGHGADEWRASFAELEEVLGFPLPKGARSGGSWWANDPDKSHSRAWTGHGWEVSEVDRAGETVTFRRNAAQADIEAAGGVQPQHAQPAVGEPLAPAPEQGPGGRVGEAAAWSAGSDGVRPEPMRRAAEAASRQSRLRKAAPLMAAGAAVVAGLATFAARRLMRRRGPEA</sequence>
<dbReference type="HOGENOM" id="CLU_1494890_0_0_5"/>
<proteinExistence type="predicted"/>
<gene>
    <name evidence="4" type="ordered locus">PHZ_c2303</name>
</gene>
<dbReference type="OrthoDB" id="3480230at2"/>
<dbReference type="RefSeq" id="WP_012522854.1">
    <property type="nucleotide sequence ID" value="NC_011144.1"/>
</dbReference>
<dbReference type="InterPro" id="IPR056079">
    <property type="entry name" value="DUF7662"/>
</dbReference>
<keyword evidence="2" id="KW-1133">Transmembrane helix</keyword>
<evidence type="ECO:0000256" key="2">
    <source>
        <dbReference type="SAM" id="Phobius"/>
    </source>
</evidence>
<evidence type="ECO:0000313" key="5">
    <source>
        <dbReference type="Proteomes" id="UP000001868"/>
    </source>
</evidence>
<feature type="compositionally biased region" description="Basic and acidic residues" evidence="1">
    <location>
        <begin position="129"/>
        <end position="138"/>
    </location>
</feature>
<feature type="region of interest" description="Disordered" evidence="1">
    <location>
        <begin position="84"/>
        <end position="147"/>
    </location>
</feature>
<feature type="domain" description="DUF7662" evidence="3">
    <location>
        <begin position="4"/>
        <end position="79"/>
    </location>
</feature>
<organism evidence="4 5">
    <name type="scientific">Phenylobacterium zucineum (strain HLK1)</name>
    <dbReference type="NCBI Taxonomy" id="450851"/>
    <lineage>
        <taxon>Bacteria</taxon>
        <taxon>Pseudomonadati</taxon>
        <taxon>Pseudomonadota</taxon>
        <taxon>Alphaproteobacteria</taxon>
        <taxon>Caulobacterales</taxon>
        <taxon>Caulobacteraceae</taxon>
        <taxon>Phenylobacterium</taxon>
    </lineage>
</organism>
<dbReference type="KEGG" id="pzu:PHZ_c2303"/>
<evidence type="ECO:0000259" key="3">
    <source>
        <dbReference type="Pfam" id="PF24698"/>
    </source>
</evidence>
<keyword evidence="2" id="KW-0472">Membrane</keyword>
<name>B4RFE3_PHEZH</name>
<feature type="region of interest" description="Disordered" evidence="1">
    <location>
        <begin position="37"/>
        <end position="57"/>
    </location>
</feature>
<evidence type="ECO:0000313" key="4">
    <source>
        <dbReference type="EMBL" id="ACG78713.1"/>
    </source>
</evidence>
<dbReference type="AlphaFoldDB" id="B4RFE3"/>
<dbReference type="eggNOG" id="COG2944">
    <property type="taxonomic scope" value="Bacteria"/>
</dbReference>
<keyword evidence="2" id="KW-0812">Transmembrane</keyword>
<dbReference type="Pfam" id="PF24698">
    <property type="entry name" value="DUF7662"/>
    <property type="match status" value="1"/>
</dbReference>
<reference evidence="4 5" key="1">
    <citation type="journal article" date="2008" name="BMC Genomics">
        <title>Complete genome of Phenylobacterium zucineum - a novel facultative intracellular bacterium isolated from human erythroleukemia cell line K562.</title>
        <authorList>
            <person name="Luo Y."/>
            <person name="Xu X."/>
            <person name="Ding Z."/>
            <person name="Liu Z."/>
            <person name="Zhang B."/>
            <person name="Yan Z."/>
            <person name="Sun J."/>
            <person name="Hu S."/>
            <person name="Hu X."/>
        </authorList>
    </citation>
    <scope>NUCLEOTIDE SEQUENCE [LARGE SCALE GENOMIC DNA]</scope>
    <source>
        <strain evidence="4 5">HLK1</strain>
    </source>
</reference>
<protein>
    <recommendedName>
        <fullName evidence="3">DUF7662 domain-containing protein</fullName>
    </recommendedName>
</protein>
<dbReference type="EMBL" id="CP000747">
    <property type="protein sequence ID" value="ACG78713.1"/>
    <property type="molecule type" value="Genomic_DNA"/>
</dbReference>